<dbReference type="KEGG" id="smao:CAG99_16025"/>
<dbReference type="InterPro" id="IPR015330">
    <property type="entry name" value="DNA_primase/pol_bifunc_N"/>
</dbReference>
<keyword evidence="4" id="KW-1185">Reference proteome</keyword>
<dbReference type="Pfam" id="PF09250">
    <property type="entry name" value="Prim-Pol"/>
    <property type="match status" value="1"/>
</dbReference>
<reference evidence="3 4" key="1">
    <citation type="submission" date="2017-05" db="EMBL/GenBank/DDBJ databases">
        <title>Complete genome sequence of Streptomyces sp. SCSIO 03032 revealed the diverse biosynthetic pathways for its bioactive secondary metabolites.</title>
        <authorList>
            <person name="Ma L."/>
            <person name="Zhu Y."/>
            <person name="Zhang W."/>
            <person name="Zhang G."/>
            <person name="Tian X."/>
            <person name="Zhang S."/>
            <person name="Zhang C."/>
        </authorList>
    </citation>
    <scope>NUCLEOTIDE SEQUENCE [LARGE SCALE GENOMIC DNA]</scope>
    <source>
        <strain evidence="3 4">SCSIO 03032</strain>
    </source>
</reference>
<sequence>MEDISARTGAAAAPHEVGQFAENPLEQALQYVTERHWDVLPGAWIESDSGAARCSCADSACDAPGAHPLRRDWATQATGSASEARRLWSHHPRAGILLPTGRTFDVLDVSEAAGCLALARMERIGVAPGPVSATPLGRMQFFVLPGGAAKAPGVLRRFGWSPAGLGLVPRGEGGWVVAPPTRMGHRGAAQWARRPTPLNRWLPDAEELLAPLGYACGQTSQAQTSQAGRAGAAGRTARAGQDLR</sequence>
<feature type="region of interest" description="Disordered" evidence="1">
    <location>
        <begin position="219"/>
        <end position="244"/>
    </location>
</feature>
<dbReference type="SMART" id="SM00943">
    <property type="entry name" value="Prim-Pol"/>
    <property type="match status" value="1"/>
</dbReference>
<organism evidence="3 4">
    <name type="scientific">Streptomyces marincola</name>
    <dbReference type="NCBI Taxonomy" id="2878388"/>
    <lineage>
        <taxon>Bacteria</taxon>
        <taxon>Bacillati</taxon>
        <taxon>Actinomycetota</taxon>
        <taxon>Actinomycetes</taxon>
        <taxon>Kitasatosporales</taxon>
        <taxon>Streptomycetaceae</taxon>
        <taxon>Streptomyces</taxon>
    </lineage>
</organism>
<dbReference type="AlphaFoldDB" id="A0A1W7CZI4"/>
<evidence type="ECO:0000259" key="2">
    <source>
        <dbReference type="SMART" id="SM00943"/>
    </source>
</evidence>
<dbReference type="OrthoDB" id="3852216at2"/>
<dbReference type="EMBL" id="CP021121">
    <property type="protein sequence ID" value="ARQ70155.1"/>
    <property type="molecule type" value="Genomic_DNA"/>
</dbReference>
<name>A0A1W7CZI4_9ACTN</name>
<evidence type="ECO:0000256" key="1">
    <source>
        <dbReference type="SAM" id="MobiDB-lite"/>
    </source>
</evidence>
<dbReference type="Proteomes" id="UP000194218">
    <property type="component" value="Chromosome"/>
</dbReference>
<protein>
    <submittedName>
        <fullName evidence="3">DNA primase</fullName>
    </submittedName>
</protein>
<gene>
    <name evidence="3" type="ORF">CAG99_16025</name>
</gene>
<proteinExistence type="predicted"/>
<evidence type="ECO:0000313" key="3">
    <source>
        <dbReference type="EMBL" id="ARQ70155.1"/>
    </source>
</evidence>
<feature type="domain" description="DNA primase/polymerase bifunctional N-terminal" evidence="2">
    <location>
        <begin position="28"/>
        <end position="209"/>
    </location>
</feature>
<evidence type="ECO:0000313" key="4">
    <source>
        <dbReference type="Proteomes" id="UP000194218"/>
    </source>
</evidence>
<accession>A0A1W7CZI4</accession>